<keyword evidence="2" id="KW-1185">Reference proteome</keyword>
<comment type="caution">
    <text evidence="1">The sequence shown here is derived from an EMBL/GenBank/DDBJ whole genome shotgun (WGS) entry which is preliminary data.</text>
</comment>
<evidence type="ECO:0000313" key="1">
    <source>
        <dbReference type="EMBL" id="GIY81513.1"/>
    </source>
</evidence>
<dbReference type="Proteomes" id="UP001054837">
    <property type="component" value="Unassembled WGS sequence"/>
</dbReference>
<dbReference type="AlphaFoldDB" id="A0AAV4WIX4"/>
<reference evidence="1 2" key="1">
    <citation type="submission" date="2021-06" db="EMBL/GenBank/DDBJ databases">
        <title>Caerostris darwini draft genome.</title>
        <authorList>
            <person name="Kono N."/>
            <person name="Arakawa K."/>
        </authorList>
    </citation>
    <scope>NUCLEOTIDE SEQUENCE [LARGE SCALE GENOMIC DNA]</scope>
</reference>
<gene>
    <name evidence="1" type="ORF">CDAR_22971</name>
</gene>
<name>A0AAV4WIX4_9ARAC</name>
<accession>A0AAV4WIX4</accession>
<evidence type="ECO:0000313" key="2">
    <source>
        <dbReference type="Proteomes" id="UP001054837"/>
    </source>
</evidence>
<organism evidence="1 2">
    <name type="scientific">Caerostris darwini</name>
    <dbReference type="NCBI Taxonomy" id="1538125"/>
    <lineage>
        <taxon>Eukaryota</taxon>
        <taxon>Metazoa</taxon>
        <taxon>Ecdysozoa</taxon>
        <taxon>Arthropoda</taxon>
        <taxon>Chelicerata</taxon>
        <taxon>Arachnida</taxon>
        <taxon>Araneae</taxon>
        <taxon>Araneomorphae</taxon>
        <taxon>Entelegynae</taxon>
        <taxon>Araneoidea</taxon>
        <taxon>Araneidae</taxon>
        <taxon>Caerostris</taxon>
    </lineage>
</organism>
<dbReference type="EMBL" id="BPLQ01014635">
    <property type="protein sequence ID" value="GIY81513.1"/>
    <property type="molecule type" value="Genomic_DNA"/>
</dbReference>
<proteinExistence type="predicted"/>
<protein>
    <submittedName>
        <fullName evidence="1">Uncharacterized protein</fullName>
    </submittedName>
</protein>
<sequence>MWISISDIVDIVIFREMLKTFPELRGAMEREGKLFFPRYAGDIGILKAYRNGGIFQHIDDFCRHHQNCSVEFGHSLKEIHMRRGSKDLLEFPEKIR</sequence>